<dbReference type="AlphaFoldDB" id="A0A316ABY3"/>
<dbReference type="Pfam" id="PF01408">
    <property type="entry name" value="GFO_IDH_MocA"/>
    <property type="match status" value="1"/>
</dbReference>
<name>A0A316ABY3_9BACT</name>
<dbReference type="GO" id="GO:0016491">
    <property type="term" value="F:oxidoreductase activity"/>
    <property type="evidence" value="ECO:0007669"/>
    <property type="project" value="UniProtKB-KW"/>
</dbReference>
<proteinExistence type="inferred from homology"/>
<accession>A0A316ABY3</accession>
<feature type="signal peptide" evidence="3">
    <location>
        <begin position="1"/>
        <end position="26"/>
    </location>
</feature>
<dbReference type="Gene3D" id="3.30.360.10">
    <property type="entry name" value="Dihydrodipicolinate Reductase, domain 2"/>
    <property type="match status" value="1"/>
</dbReference>
<gene>
    <name evidence="6" type="ORF">CLV98_11778</name>
</gene>
<reference evidence="6 7" key="1">
    <citation type="submission" date="2018-03" db="EMBL/GenBank/DDBJ databases">
        <title>Genomic Encyclopedia of Archaeal and Bacterial Type Strains, Phase II (KMG-II): from individual species to whole genera.</title>
        <authorList>
            <person name="Goeker M."/>
        </authorList>
    </citation>
    <scope>NUCLEOTIDE SEQUENCE [LARGE SCALE GENOMIC DNA]</scope>
    <source>
        <strain evidence="6 7">DSM 100346</strain>
    </source>
</reference>
<feature type="domain" description="GFO/IDH/MocA-like oxidoreductase" evidence="5">
    <location>
        <begin position="172"/>
        <end position="291"/>
    </location>
</feature>
<comment type="caution">
    <text evidence="6">The sequence shown here is derived from an EMBL/GenBank/DDBJ whole genome shotgun (WGS) entry which is preliminary data.</text>
</comment>
<dbReference type="SUPFAM" id="SSF51735">
    <property type="entry name" value="NAD(P)-binding Rossmann-fold domains"/>
    <property type="match status" value="1"/>
</dbReference>
<comment type="similarity">
    <text evidence="1">Belongs to the Gfo/Idh/MocA family.</text>
</comment>
<evidence type="ECO:0000259" key="5">
    <source>
        <dbReference type="Pfam" id="PF22725"/>
    </source>
</evidence>
<feature type="chain" id="PRO_5016236974" evidence="3">
    <location>
        <begin position="27"/>
        <end position="369"/>
    </location>
</feature>
<evidence type="ECO:0000313" key="7">
    <source>
        <dbReference type="Proteomes" id="UP000245880"/>
    </source>
</evidence>
<dbReference type="Pfam" id="PF22725">
    <property type="entry name" value="GFO_IDH_MocA_C3"/>
    <property type="match status" value="1"/>
</dbReference>
<keyword evidence="2" id="KW-0560">Oxidoreductase</keyword>
<evidence type="ECO:0000259" key="4">
    <source>
        <dbReference type="Pfam" id="PF01408"/>
    </source>
</evidence>
<dbReference type="PANTHER" id="PTHR22604:SF105">
    <property type="entry name" value="TRANS-1,2-DIHYDROBENZENE-1,2-DIOL DEHYDROGENASE"/>
    <property type="match status" value="1"/>
</dbReference>
<evidence type="ECO:0000313" key="6">
    <source>
        <dbReference type="EMBL" id="PWJ54540.1"/>
    </source>
</evidence>
<dbReference type="Proteomes" id="UP000245880">
    <property type="component" value="Unassembled WGS sequence"/>
</dbReference>
<dbReference type="InterPro" id="IPR036291">
    <property type="entry name" value="NAD(P)-bd_dom_sf"/>
</dbReference>
<keyword evidence="7" id="KW-1185">Reference proteome</keyword>
<dbReference type="PANTHER" id="PTHR22604">
    <property type="entry name" value="OXIDOREDUCTASES"/>
    <property type="match status" value="1"/>
</dbReference>
<evidence type="ECO:0000256" key="3">
    <source>
        <dbReference type="SAM" id="SignalP"/>
    </source>
</evidence>
<dbReference type="InterPro" id="IPR050984">
    <property type="entry name" value="Gfo/Idh/MocA_domain"/>
</dbReference>
<dbReference type="Gene3D" id="3.40.50.720">
    <property type="entry name" value="NAD(P)-binding Rossmann-like Domain"/>
    <property type="match status" value="1"/>
</dbReference>
<organism evidence="6 7">
    <name type="scientific">Dyadobacter jejuensis</name>
    <dbReference type="NCBI Taxonomy" id="1082580"/>
    <lineage>
        <taxon>Bacteria</taxon>
        <taxon>Pseudomonadati</taxon>
        <taxon>Bacteroidota</taxon>
        <taxon>Cytophagia</taxon>
        <taxon>Cytophagales</taxon>
        <taxon>Spirosomataceae</taxon>
        <taxon>Dyadobacter</taxon>
    </lineage>
</organism>
<dbReference type="GO" id="GO:0000166">
    <property type="term" value="F:nucleotide binding"/>
    <property type="evidence" value="ECO:0007669"/>
    <property type="project" value="InterPro"/>
</dbReference>
<feature type="domain" description="Gfo/Idh/MocA-like oxidoreductase N-terminal" evidence="4">
    <location>
        <begin position="40"/>
        <end position="163"/>
    </location>
</feature>
<dbReference type="InterPro" id="IPR008354">
    <property type="entry name" value="Glc-Fru_OxRdtase_bac"/>
</dbReference>
<dbReference type="InterPro" id="IPR000683">
    <property type="entry name" value="Gfo/Idh/MocA-like_OxRdtase_N"/>
</dbReference>
<keyword evidence="3" id="KW-0732">Signal</keyword>
<protein>
    <submittedName>
        <fullName evidence="6">Putative dehydrogenase</fullName>
    </submittedName>
</protein>
<dbReference type="OrthoDB" id="9795543at2"/>
<dbReference type="InterPro" id="IPR055170">
    <property type="entry name" value="GFO_IDH_MocA-like_dom"/>
</dbReference>
<dbReference type="RefSeq" id="WP_109677800.1">
    <property type="nucleotide sequence ID" value="NZ_QGDT01000017.1"/>
</dbReference>
<dbReference type="PRINTS" id="PR01775">
    <property type="entry name" value="GLFROXRDTASE"/>
</dbReference>
<dbReference type="SUPFAM" id="SSF55347">
    <property type="entry name" value="Glyceraldehyde-3-phosphate dehydrogenase-like, C-terminal domain"/>
    <property type="match status" value="1"/>
</dbReference>
<evidence type="ECO:0000256" key="1">
    <source>
        <dbReference type="ARBA" id="ARBA00010928"/>
    </source>
</evidence>
<sequence>MQARRVFLQQLALGLGLSSMADYSFAADPHTSDVPVDRPLRVALLGLGGYANIVAKGMQECKMAKITGLISGTPSKIDTWKKKYDIPDKNTYSYENIEDIRNNSEIDLVYVITPNSLHHKFVLEVAKTGKHIICEKPLADNAQQAREMIEACKKAGVRLYVGYRLHFEPHTQEVIRMREAGEFGKIMHVNNYMGFTIGDPTQWRLKKALAGGGAMMDVGVYSLNAARYCTGEEPIWVTAQESKTDPVKFKEVDETITFQLGFPSGIIANCGCTYNFNHSERLHLMGSKGWAEMVPAFGYGPIKGKTHLGPINQPSVNHQAYQMDGIAACILQNKPDPNVTGEEGLKDMIVVDAVYESIRKGGQKIMINS</sequence>
<evidence type="ECO:0000256" key="2">
    <source>
        <dbReference type="ARBA" id="ARBA00023002"/>
    </source>
</evidence>
<dbReference type="EMBL" id="QGDT01000017">
    <property type="protein sequence ID" value="PWJ54540.1"/>
    <property type="molecule type" value="Genomic_DNA"/>
</dbReference>